<dbReference type="EMBL" id="BBLT01000001">
    <property type="protein sequence ID" value="GAL82988.1"/>
    <property type="molecule type" value="Genomic_DNA"/>
</dbReference>
<sequence>MKVIKKDTIIKVGDILRNPENTEQWEVEKIDGFKFLVKNPKTKAQGTLLKNELLANNWTVQIMDDRNYY</sequence>
<proteinExistence type="predicted"/>
<evidence type="ECO:0000313" key="2">
    <source>
        <dbReference type="Proteomes" id="UP000030185"/>
    </source>
</evidence>
<keyword evidence="2" id="KW-1185">Reference proteome</keyword>
<reference evidence="1 2" key="1">
    <citation type="submission" date="2014-09" db="EMBL/GenBank/DDBJ databases">
        <title>Sporocytophaga myxococcoides PG-01 genome sequencing.</title>
        <authorList>
            <person name="Liu L."/>
            <person name="Gao P.J."/>
            <person name="Chen G.J."/>
            <person name="Wang L.S."/>
        </authorList>
    </citation>
    <scope>NUCLEOTIDE SEQUENCE [LARGE SCALE GENOMIC DNA]</scope>
    <source>
        <strain evidence="1 2">PG-01</strain>
    </source>
</reference>
<dbReference type="OrthoDB" id="9846429at2"/>
<comment type="caution">
    <text evidence="1">The sequence shown here is derived from an EMBL/GenBank/DDBJ whole genome shotgun (WGS) entry which is preliminary data.</text>
</comment>
<dbReference type="AlphaFoldDB" id="A0A098L9W2"/>
<protein>
    <submittedName>
        <fullName evidence="1">Uncharacterized protein</fullName>
    </submittedName>
</protein>
<dbReference type="RefSeq" id="WP_045457246.1">
    <property type="nucleotide sequence ID" value="NZ_BBLT01000001.1"/>
</dbReference>
<gene>
    <name evidence="1" type="ORF">MYP_214</name>
</gene>
<accession>A0A098L9W2</accession>
<dbReference type="Proteomes" id="UP000030185">
    <property type="component" value="Unassembled WGS sequence"/>
</dbReference>
<organism evidence="1 2">
    <name type="scientific">Sporocytophaga myxococcoides</name>
    <dbReference type="NCBI Taxonomy" id="153721"/>
    <lineage>
        <taxon>Bacteria</taxon>
        <taxon>Pseudomonadati</taxon>
        <taxon>Bacteroidota</taxon>
        <taxon>Cytophagia</taxon>
        <taxon>Cytophagales</taxon>
        <taxon>Cytophagaceae</taxon>
        <taxon>Sporocytophaga</taxon>
    </lineage>
</organism>
<evidence type="ECO:0000313" key="1">
    <source>
        <dbReference type="EMBL" id="GAL82988.1"/>
    </source>
</evidence>
<name>A0A098L9W2_9BACT</name>